<dbReference type="EMBL" id="SMOL01000487">
    <property type="protein sequence ID" value="KAB2610890.1"/>
    <property type="molecule type" value="Genomic_DNA"/>
</dbReference>
<evidence type="ECO:0000313" key="1">
    <source>
        <dbReference type="EMBL" id="KAB2610890.1"/>
    </source>
</evidence>
<reference evidence="2" key="2">
    <citation type="submission" date="2019-10" db="EMBL/GenBank/DDBJ databases">
        <title>A de novo genome assembly of a pear dwarfing rootstock.</title>
        <authorList>
            <person name="Wang F."/>
            <person name="Wang J."/>
            <person name="Li S."/>
            <person name="Zhang Y."/>
            <person name="Fang M."/>
            <person name="Ma L."/>
            <person name="Zhao Y."/>
            <person name="Jiang S."/>
        </authorList>
    </citation>
    <scope>NUCLEOTIDE SEQUENCE [LARGE SCALE GENOMIC DNA]</scope>
</reference>
<evidence type="ECO:0000313" key="2">
    <source>
        <dbReference type="Proteomes" id="UP000327157"/>
    </source>
</evidence>
<dbReference type="AlphaFoldDB" id="A0A5N5GBJ1"/>
<name>A0A5N5GBJ1_9ROSA</name>
<reference evidence="1 2" key="1">
    <citation type="submission" date="2019-09" db="EMBL/GenBank/DDBJ databases">
        <authorList>
            <person name="Ou C."/>
        </authorList>
    </citation>
    <scope>NUCLEOTIDE SEQUENCE [LARGE SCALE GENOMIC DNA]</scope>
    <source>
        <strain evidence="1">S2</strain>
        <tissue evidence="1">Leaf</tissue>
    </source>
</reference>
<sequence>MEDSFKELLNQIRTHKQQIMSLQCTSQVLGVDDFDLEGVLPEGFLEKIIYGQQRLGKKDDSKDECFDESASTRPYPFEAWEVREKRKIEKPLMNWRFSALKNEIDMKDNLK</sequence>
<dbReference type="Proteomes" id="UP000327157">
    <property type="component" value="Chromosome 17"/>
</dbReference>
<proteinExistence type="predicted"/>
<protein>
    <submittedName>
        <fullName evidence="1">Uncharacterized protein</fullName>
    </submittedName>
</protein>
<gene>
    <name evidence="1" type="ORF">D8674_018922</name>
</gene>
<keyword evidence="2" id="KW-1185">Reference proteome</keyword>
<comment type="caution">
    <text evidence="1">The sequence shown here is derived from an EMBL/GenBank/DDBJ whole genome shotgun (WGS) entry which is preliminary data.</text>
</comment>
<dbReference type="OrthoDB" id="1911878at2759"/>
<reference evidence="1 2" key="3">
    <citation type="submission" date="2019-11" db="EMBL/GenBank/DDBJ databases">
        <title>A de novo genome assembly of a pear dwarfing rootstock.</title>
        <authorList>
            <person name="Wang F."/>
            <person name="Wang J."/>
            <person name="Li S."/>
            <person name="Zhang Y."/>
            <person name="Fang M."/>
            <person name="Ma L."/>
            <person name="Zhao Y."/>
            <person name="Jiang S."/>
        </authorList>
    </citation>
    <scope>NUCLEOTIDE SEQUENCE [LARGE SCALE GENOMIC DNA]</scope>
    <source>
        <strain evidence="1">S2</strain>
        <tissue evidence="1">Leaf</tissue>
    </source>
</reference>
<organism evidence="1 2">
    <name type="scientific">Pyrus ussuriensis x Pyrus communis</name>
    <dbReference type="NCBI Taxonomy" id="2448454"/>
    <lineage>
        <taxon>Eukaryota</taxon>
        <taxon>Viridiplantae</taxon>
        <taxon>Streptophyta</taxon>
        <taxon>Embryophyta</taxon>
        <taxon>Tracheophyta</taxon>
        <taxon>Spermatophyta</taxon>
        <taxon>Magnoliopsida</taxon>
        <taxon>eudicotyledons</taxon>
        <taxon>Gunneridae</taxon>
        <taxon>Pentapetalae</taxon>
        <taxon>rosids</taxon>
        <taxon>fabids</taxon>
        <taxon>Rosales</taxon>
        <taxon>Rosaceae</taxon>
        <taxon>Amygdaloideae</taxon>
        <taxon>Maleae</taxon>
        <taxon>Pyrus</taxon>
    </lineage>
</organism>
<accession>A0A5N5GBJ1</accession>